<protein>
    <submittedName>
        <fullName evidence="1">Uncharacterized protein</fullName>
    </submittedName>
</protein>
<accession>C6C932</accession>
<proteinExistence type="predicted"/>
<sequence length="73" mass="7773">MNNGDRHLVASLSRAMVVGLSCLRTAQGEHGGRSGQMADWQASTRGVDRGLTGKATLLRQNMAGVLTPQHSKQ</sequence>
<name>C6C932_MUSP7</name>
<keyword evidence="2" id="KW-1185">Reference proteome</keyword>
<evidence type="ECO:0000313" key="2">
    <source>
        <dbReference type="Proteomes" id="UP000002734"/>
    </source>
</evidence>
<dbReference type="EMBL" id="CP001654">
    <property type="protein sequence ID" value="ACS86232.1"/>
    <property type="molecule type" value="Genomic_DNA"/>
</dbReference>
<gene>
    <name evidence="1" type="ordered locus">Dd703_2450</name>
</gene>
<dbReference type="AlphaFoldDB" id="C6C932"/>
<dbReference type="HOGENOM" id="CLU_2698733_0_0_6"/>
<dbReference type="Proteomes" id="UP000002734">
    <property type="component" value="Chromosome"/>
</dbReference>
<organism evidence="1 2">
    <name type="scientific">Musicola paradisiaca (strain Ech703)</name>
    <name type="common">Dickeya paradisiaca</name>
    <name type="synonym">Dickeya dadantii</name>
    <dbReference type="NCBI Taxonomy" id="579405"/>
    <lineage>
        <taxon>Bacteria</taxon>
        <taxon>Pseudomonadati</taxon>
        <taxon>Pseudomonadota</taxon>
        <taxon>Gammaproteobacteria</taxon>
        <taxon>Enterobacterales</taxon>
        <taxon>Pectobacteriaceae</taxon>
        <taxon>Musicola</taxon>
    </lineage>
</organism>
<evidence type="ECO:0000313" key="1">
    <source>
        <dbReference type="EMBL" id="ACS86232.1"/>
    </source>
</evidence>
<dbReference type="KEGG" id="dda:Dd703_2450"/>
<reference evidence="1" key="1">
    <citation type="submission" date="2009-06" db="EMBL/GenBank/DDBJ databases">
        <title>Complete sequence of Dickeya dadantii Ech703.</title>
        <authorList>
            <consortium name="US DOE Joint Genome Institute"/>
            <person name="Lucas S."/>
            <person name="Copeland A."/>
            <person name="Lapidus A."/>
            <person name="Glavina del Rio T."/>
            <person name="Dalin E."/>
            <person name="Tice H."/>
            <person name="Bruce D."/>
            <person name="Goodwin L."/>
            <person name="Pitluck S."/>
            <person name="Chertkov O."/>
            <person name="Brettin T."/>
            <person name="Detter J.C."/>
            <person name="Han C."/>
            <person name="Larimer F."/>
            <person name="Land M."/>
            <person name="Hauser L."/>
            <person name="Kyrpides N."/>
            <person name="Mikhailova N."/>
            <person name="Balakrishnan V."/>
            <person name="Glasner J."/>
            <person name="Perna N.T."/>
        </authorList>
    </citation>
    <scope>NUCLEOTIDE SEQUENCE [LARGE SCALE GENOMIC DNA]</scope>
    <source>
        <strain evidence="1">Ech703</strain>
    </source>
</reference>